<sequence>MNAMTVVRAELAPKFYFGHDAVLLAMDTAGVSVVLKALTQAQQQGSSRLDQDGMVHEFIIQAGAADIDLRDDRAVWRLDGAKAAEIVELLTHMAPRTDGAGHYYVDISAPAETLVLSRNEYV</sequence>
<dbReference type="Proteomes" id="UP000193487">
    <property type="component" value="Unassembled WGS sequence"/>
</dbReference>
<organism evidence="1 2">
    <name type="scientific">Mycobacterium kyorinense</name>
    <dbReference type="NCBI Taxonomy" id="487514"/>
    <lineage>
        <taxon>Bacteria</taxon>
        <taxon>Bacillati</taxon>
        <taxon>Actinomycetota</taxon>
        <taxon>Actinomycetes</taxon>
        <taxon>Mycobacteriales</taxon>
        <taxon>Mycobacteriaceae</taxon>
        <taxon>Mycobacterium</taxon>
    </lineage>
</organism>
<name>A0A1X1XZ20_9MYCO</name>
<comment type="caution">
    <text evidence="1">The sequence shown here is derived from an EMBL/GenBank/DDBJ whole genome shotgun (WGS) entry which is preliminary data.</text>
</comment>
<dbReference type="AlphaFoldDB" id="A0A1X1XZ20"/>
<gene>
    <name evidence="1" type="ORF">AWC14_04410</name>
</gene>
<evidence type="ECO:0000313" key="2">
    <source>
        <dbReference type="Proteomes" id="UP000193487"/>
    </source>
</evidence>
<protein>
    <submittedName>
        <fullName evidence="1">Uncharacterized protein</fullName>
    </submittedName>
</protein>
<reference evidence="1 2" key="1">
    <citation type="submission" date="2016-01" db="EMBL/GenBank/DDBJ databases">
        <title>The new phylogeny of the genus Mycobacterium.</title>
        <authorList>
            <person name="Tarcisio F."/>
            <person name="Conor M."/>
            <person name="Antonella G."/>
            <person name="Elisabetta G."/>
            <person name="Giulia F.S."/>
            <person name="Sara T."/>
            <person name="Anna F."/>
            <person name="Clotilde B."/>
            <person name="Roberto B."/>
            <person name="Veronica D.S."/>
            <person name="Fabio R."/>
            <person name="Monica P."/>
            <person name="Olivier J."/>
            <person name="Enrico T."/>
            <person name="Nicola S."/>
        </authorList>
    </citation>
    <scope>NUCLEOTIDE SEQUENCE [LARGE SCALE GENOMIC DNA]</scope>
    <source>
        <strain evidence="1 2">DSM 45166</strain>
    </source>
</reference>
<keyword evidence="2" id="KW-1185">Reference proteome</keyword>
<accession>A0A1X1XZ20</accession>
<dbReference type="EMBL" id="LQPE01000110">
    <property type="protein sequence ID" value="ORW04123.1"/>
    <property type="molecule type" value="Genomic_DNA"/>
</dbReference>
<proteinExistence type="predicted"/>
<evidence type="ECO:0000313" key="1">
    <source>
        <dbReference type="EMBL" id="ORW04123.1"/>
    </source>
</evidence>